<dbReference type="InterPro" id="IPR001188">
    <property type="entry name" value="Sperm_putr-bd"/>
</dbReference>
<dbReference type="EMBL" id="PUEJ01000002">
    <property type="protein sequence ID" value="PRH88895.1"/>
    <property type="molecule type" value="Genomic_DNA"/>
</dbReference>
<organism evidence="5 6">
    <name type="scientific">Labrys okinawensis</name>
    <dbReference type="NCBI Taxonomy" id="346911"/>
    <lineage>
        <taxon>Bacteria</taxon>
        <taxon>Pseudomonadati</taxon>
        <taxon>Pseudomonadota</taxon>
        <taxon>Alphaproteobacteria</taxon>
        <taxon>Hyphomicrobiales</taxon>
        <taxon>Xanthobacteraceae</taxon>
        <taxon>Labrys</taxon>
    </lineage>
</organism>
<protein>
    <submittedName>
        <fullName evidence="5">Spermidine/putrescine ABC transporter substrate-binding protein</fullName>
    </submittedName>
</protein>
<keyword evidence="6" id="KW-1185">Reference proteome</keyword>
<dbReference type="SUPFAM" id="SSF53850">
    <property type="entry name" value="Periplasmic binding protein-like II"/>
    <property type="match status" value="1"/>
</dbReference>
<keyword evidence="3" id="KW-0732">Signal</keyword>
<dbReference type="PROSITE" id="PS51318">
    <property type="entry name" value="TAT"/>
    <property type="match status" value="1"/>
</dbReference>
<dbReference type="PANTHER" id="PTHR30222:SF17">
    <property type="entry name" value="SPERMIDINE_PUTRESCINE-BINDING PERIPLASMIC PROTEIN"/>
    <property type="match status" value="1"/>
</dbReference>
<evidence type="ECO:0000313" key="5">
    <source>
        <dbReference type="EMBL" id="PRH88895.1"/>
    </source>
</evidence>
<comment type="caution">
    <text evidence="5">The sequence shown here is derived from an EMBL/GenBank/DDBJ whole genome shotgun (WGS) entry which is preliminary data.</text>
</comment>
<gene>
    <name evidence="5" type="ORF">C5L14_06700</name>
</gene>
<keyword evidence="2" id="KW-0813">Transport</keyword>
<dbReference type="Pfam" id="PF13416">
    <property type="entry name" value="SBP_bac_8"/>
    <property type="match status" value="1"/>
</dbReference>
<accession>A0A2S9QHT1</accession>
<dbReference type="InterPro" id="IPR006059">
    <property type="entry name" value="SBP"/>
</dbReference>
<reference evidence="5 6" key="1">
    <citation type="submission" date="2018-02" db="EMBL/GenBank/DDBJ databases">
        <title>Whole genome sequencing of endophytic bacterium.</title>
        <authorList>
            <person name="Eedara R."/>
            <person name="Podile A.R."/>
        </authorList>
    </citation>
    <scope>NUCLEOTIDE SEQUENCE [LARGE SCALE GENOMIC DNA]</scope>
    <source>
        <strain evidence="5 6">RP1T</strain>
    </source>
</reference>
<evidence type="ECO:0000256" key="4">
    <source>
        <dbReference type="ARBA" id="ARBA00022764"/>
    </source>
</evidence>
<comment type="subcellular location">
    <subcellularLocation>
        <location evidence="1">Periplasm</location>
    </subcellularLocation>
</comment>
<proteinExistence type="predicted"/>
<dbReference type="GO" id="GO:0019808">
    <property type="term" value="F:polyamine binding"/>
    <property type="evidence" value="ECO:0007669"/>
    <property type="project" value="InterPro"/>
</dbReference>
<evidence type="ECO:0000256" key="3">
    <source>
        <dbReference type="ARBA" id="ARBA00022729"/>
    </source>
</evidence>
<dbReference type="PRINTS" id="PR00909">
    <property type="entry name" value="SPERMDNBNDNG"/>
</dbReference>
<dbReference type="GO" id="GO:0042597">
    <property type="term" value="C:periplasmic space"/>
    <property type="evidence" value="ECO:0007669"/>
    <property type="project" value="UniProtKB-SubCell"/>
</dbReference>
<evidence type="ECO:0000313" key="6">
    <source>
        <dbReference type="Proteomes" id="UP000237682"/>
    </source>
</evidence>
<sequence length="413" mass="45123">MEPTGGKHAAFPLIPLPGPSPARGEGIYMGLASRFRGPMSTASRHHPRLTRRAFLRGAAALGVGTVASPAIVSQSFSSSGELNYLGWSGYDFSALFRSFTEKTGITVNFVEQPDQEAMLAQARIASQGVGADIVEPSIDRLPEWLQADLLQPWDDGNVGLDLYDKAFLTGSAMHEGRRYFLPVVWGAEALAYARQTAPQAYGTASLAMLFDDKYRGKVTLRPSTGLAAMGRVLEAEGKLPRPWLDGYKDEATMRRLWDLALAEAVRRKAMIGQFWSSENEALTAFRSKVCTLGLTWDTTALALAGDDVGFVAPKEGAFGWLQGYGLLKTARNAEQAHEWARFIVTPEASAAYATAFSANPVARGAVDRLDAKLRDFLRAAYPDDALSKIWWLPAQPPWFVALRGEYAQKWQAA</sequence>
<keyword evidence="4" id="KW-0574">Periplasm</keyword>
<evidence type="ECO:0000256" key="2">
    <source>
        <dbReference type="ARBA" id="ARBA00022448"/>
    </source>
</evidence>
<dbReference type="AlphaFoldDB" id="A0A2S9QHT1"/>
<dbReference type="Gene3D" id="3.40.190.10">
    <property type="entry name" value="Periplasmic binding protein-like II"/>
    <property type="match status" value="2"/>
</dbReference>
<evidence type="ECO:0000256" key="1">
    <source>
        <dbReference type="ARBA" id="ARBA00004418"/>
    </source>
</evidence>
<dbReference type="PANTHER" id="PTHR30222">
    <property type="entry name" value="SPERMIDINE/PUTRESCINE-BINDING PERIPLASMIC PROTEIN"/>
    <property type="match status" value="1"/>
</dbReference>
<dbReference type="Proteomes" id="UP000237682">
    <property type="component" value="Unassembled WGS sequence"/>
</dbReference>
<name>A0A2S9QHT1_9HYPH</name>
<dbReference type="GO" id="GO:0015846">
    <property type="term" value="P:polyamine transport"/>
    <property type="evidence" value="ECO:0007669"/>
    <property type="project" value="InterPro"/>
</dbReference>
<dbReference type="InterPro" id="IPR006311">
    <property type="entry name" value="TAT_signal"/>
</dbReference>
<dbReference type="OrthoDB" id="6776301at2"/>